<protein>
    <submittedName>
        <fullName evidence="2">Uncharacterized protein</fullName>
    </submittedName>
</protein>
<feature type="region of interest" description="Disordered" evidence="1">
    <location>
        <begin position="1"/>
        <end position="83"/>
    </location>
</feature>
<accession>A0AAN7AG09</accession>
<dbReference type="AlphaFoldDB" id="A0AAN7AG09"/>
<reference evidence="2" key="1">
    <citation type="journal article" date="2023" name="Mol. Phylogenet. Evol.">
        <title>Genome-scale phylogeny and comparative genomics of the fungal order Sordariales.</title>
        <authorList>
            <person name="Hensen N."/>
            <person name="Bonometti L."/>
            <person name="Westerberg I."/>
            <person name="Brannstrom I.O."/>
            <person name="Guillou S."/>
            <person name="Cros-Aarteil S."/>
            <person name="Calhoun S."/>
            <person name="Haridas S."/>
            <person name="Kuo A."/>
            <person name="Mondo S."/>
            <person name="Pangilinan J."/>
            <person name="Riley R."/>
            <person name="LaButti K."/>
            <person name="Andreopoulos B."/>
            <person name="Lipzen A."/>
            <person name="Chen C."/>
            <person name="Yan M."/>
            <person name="Daum C."/>
            <person name="Ng V."/>
            <person name="Clum A."/>
            <person name="Steindorff A."/>
            <person name="Ohm R.A."/>
            <person name="Martin F."/>
            <person name="Silar P."/>
            <person name="Natvig D.O."/>
            <person name="Lalanne C."/>
            <person name="Gautier V."/>
            <person name="Ament-Velasquez S.L."/>
            <person name="Kruys A."/>
            <person name="Hutchinson M.I."/>
            <person name="Powell A.J."/>
            <person name="Barry K."/>
            <person name="Miller A.N."/>
            <person name="Grigoriev I.V."/>
            <person name="Debuchy R."/>
            <person name="Gladieux P."/>
            <person name="Hiltunen Thoren M."/>
            <person name="Johannesson H."/>
        </authorList>
    </citation>
    <scope>NUCLEOTIDE SEQUENCE</scope>
    <source>
        <strain evidence="2">PSN309</strain>
    </source>
</reference>
<proteinExistence type="predicted"/>
<keyword evidence="3" id="KW-1185">Reference proteome</keyword>
<organism evidence="2 3">
    <name type="scientific">Podospora australis</name>
    <dbReference type="NCBI Taxonomy" id="1536484"/>
    <lineage>
        <taxon>Eukaryota</taxon>
        <taxon>Fungi</taxon>
        <taxon>Dikarya</taxon>
        <taxon>Ascomycota</taxon>
        <taxon>Pezizomycotina</taxon>
        <taxon>Sordariomycetes</taxon>
        <taxon>Sordariomycetidae</taxon>
        <taxon>Sordariales</taxon>
        <taxon>Podosporaceae</taxon>
        <taxon>Podospora</taxon>
    </lineage>
</organism>
<feature type="region of interest" description="Disordered" evidence="1">
    <location>
        <begin position="380"/>
        <end position="405"/>
    </location>
</feature>
<evidence type="ECO:0000313" key="2">
    <source>
        <dbReference type="EMBL" id="KAK4184435.1"/>
    </source>
</evidence>
<evidence type="ECO:0000313" key="3">
    <source>
        <dbReference type="Proteomes" id="UP001302126"/>
    </source>
</evidence>
<feature type="region of interest" description="Disordered" evidence="1">
    <location>
        <begin position="275"/>
        <end position="299"/>
    </location>
</feature>
<dbReference type="EMBL" id="MU864489">
    <property type="protein sequence ID" value="KAK4184435.1"/>
    <property type="molecule type" value="Genomic_DNA"/>
</dbReference>
<name>A0AAN7AG09_9PEZI</name>
<feature type="compositionally biased region" description="Basic and acidic residues" evidence="1">
    <location>
        <begin position="382"/>
        <end position="405"/>
    </location>
</feature>
<feature type="region of interest" description="Disordered" evidence="1">
    <location>
        <begin position="122"/>
        <end position="181"/>
    </location>
</feature>
<feature type="compositionally biased region" description="Polar residues" evidence="1">
    <location>
        <begin position="123"/>
        <end position="134"/>
    </location>
</feature>
<feature type="compositionally biased region" description="Basic and acidic residues" evidence="1">
    <location>
        <begin position="275"/>
        <end position="298"/>
    </location>
</feature>
<comment type="caution">
    <text evidence="2">The sequence shown here is derived from an EMBL/GenBank/DDBJ whole genome shotgun (WGS) entry which is preliminary data.</text>
</comment>
<dbReference type="Proteomes" id="UP001302126">
    <property type="component" value="Unassembled WGS sequence"/>
</dbReference>
<evidence type="ECO:0000256" key="1">
    <source>
        <dbReference type="SAM" id="MobiDB-lite"/>
    </source>
</evidence>
<sequence length="745" mass="83933">MVHSAMFNFGTKKSTKTSKRTSLPSSRISGSGLLAPRSSLDLKPISETPPLQQINDCELPPAPTQRSKDDPRDPLPPSKSYKIPDVIRLPEVIQLPQSITVPDTINIQASTIKLADFLRKGESSGTGIDQSNQMAPEGTGTIRSLPELPPTPIFHHGRSNNRRGDGGSLGTGNSVKSDDERILREQRDELSYLHYTMAKMQDEHRKELAAKDAKGKEECDKLEQRLQESYAMGSRLKDECRWLRHDCETMQEKVVDLENRTAALLEESKHLKRALDQSETERRRLVENGKAESNERETSLQAMKAEFETRHQMEMARMENRRRDMEKEFAQRREKELADTETKRRDMEFQFRAQHNAILAERSREQDSFRRKLETVTAELQATKESHKDKLQKQQIDHEKDMQQRENKHRMELDRKEAYFQDSMAGLQAHHQQKLEEVTRGLREEGHRNQEGWTKIVRDLENALVEKPDDILLAAGGNVKDRYLKIKLHINTIVFNLGPIRIDESVDHTGFARRAGSQGERVLVESLFWAKIMDGFFSAHFGFGALGSGDGAAKLLNLYRNWHSLMDGEAAVSSLTEQPDFGPLYHEKCANIWRSATFQCILSATAAADKNGANYQAAVGVAKMVRDNRAKVQQEILSVLNRVSVGGLGDELEGRVAAVVREASELSLLFGAHKSLVCFGIPQRGEAVEIGAHFVSFYDEDENQGKVETVELAVSPALFIIGDGKTDLTRVFCEGKGVIVPVESN</sequence>
<reference evidence="2" key="2">
    <citation type="submission" date="2023-05" db="EMBL/GenBank/DDBJ databases">
        <authorList>
            <consortium name="Lawrence Berkeley National Laboratory"/>
            <person name="Steindorff A."/>
            <person name="Hensen N."/>
            <person name="Bonometti L."/>
            <person name="Westerberg I."/>
            <person name="Brannstrom I.O."/>
            <person name="Guillou S."/>
            <person name="Cros-Aarteil S."/>
            <person name="Calhoun S."/>
            <person name="Haridas S."/>
            <person name="Kuo A."/>
            <person name="Mondo S."/>
            <person name="Pangilinan J."/>
            <person name="Riley R."/>
            <person name="Labutti K."/>
            <person name="Andreopoulos B."/>
            <person name="Lipzen A."/>
            <person name="Chen C."/>
            <person name="Yanf M."/>
            <person name="Daum C."/>
            <person name="Ng V."/>
            <person name="Clum A."/>
            <person name="Ohm R."/>
            <person name="Martin F."/>
            <person name="Silar P."/>
            <person name="Natvig D."/>
            <person name="Lalanne C."/>
            <person name="Gautier V."/>
            <person name="Ament-Velasquez S.L."/>
            <person name="Kruys A."/>
            <person name="Hutchinson M.I."/>
            <person name="Powell A.J."/>
            <person name="Barry K."/>
            <person name="Miller A.N."/>
            <person name="Grigoriev I.V."/>
            <person name="Debuchy R."/>
            <person name="Gladieux P."/>
            <person name="Thoren M.H."/>
            <person name="Johannesson H."/>
        </authorList>
    </citation>
    <scope>NUCLEOTIDE SEQUENCE</scope>
    <source>
        <strain evidence="2">PSN309</strain>
    </source>
</reference>
<gene>
    <name evidence="2" type="ORF">QBC35DRAFT_505993</name>
</gene>